<feature type="compositionally biased region" description="Low complexity" evidence="1">
    <location>
        <begin position="391"/>
        <end position="405"/>
    </location>
</feature>
<gene>
    <name evidence="3" type="ORF">SK128_013368</name>
</gene>
<dbReference type="AlphaFoldDB" id="A0AAN8WME5"/>
<feature type="compositionally biased region" description="Basic and acidic residues" evidence="1">
    <location>
        <begin position="272"/>
        <end position="298"/>
    </location>
</feature>
<keyword evidence="4" id="KW-1185">Reference proteome</keyword>
<keyword evidence="2" id="KW-0472">Membrane</keyword>
<evidence type="ECO:0000313" key="4">
    <source>
        <dbReference type="Proteomes" id="UP001381693"/>
    </source>
</evidence>
<sequence>MGKDLHKTKRIKKILICFTLRSRIVDLVAWVNTSSGQVVLEWTAVGEDRDWGKAHVYEGFVAPSKTQAATHCTGERIMGLPNPSPAASKEQAKVSITVYDNKGQWICIRAIDGQGNKGPPSNPASLWRPLPPATDRVTIRARGPGGSSLSSGLGGFSYDYGGIAGNEKVALISGSIGGLLVVVLLISLYCYCSPTKFRRRFNRHNSSRNDPEKAGTSLVNGGSVVIKSASRGSVLVNPSPEVGHRADVNSSQEAPRTVSSASNADLSVNGDPPHRQEPDPTHQRVSGDGEECGDRREGVSSSMSIPDVTKVEYKPSRDTDLPSVTAPQFFTLGRSKATSSNRSPLRAVKPDLFQTSEISYAQQPPVRCEPIGAPQYPSPPLFNTVRARQTPPDSSSDGPDDSSLSEQLLCDDRASSPPPPAPADTSHSYSSLHRHSVALT</sequence>
<name>A0AAN8WME5_HALRR</name>
<feature type="transmembrane region" description="Helical" evidence="2">
    <location>
        <begin position="169"/>
        <end position="191"/>
    </location>
</feature>
<proteinExistence type="predicted"/>
<keyword evidence="2" id="KW-0812">Transmembrane</keyword>
<evidence type="ECO:0000313" key="3">
    <source>
        <dbReference type="EMBL" id="KAK7067697.1"/>
    </source>
</evidence>
<evidence type="ECO:0000256" key="1">
    <source>
        <dbReference type="SAM" id="MobiDB-lite"/>
    </source>
</evidence>
<feature type="compositionally biased region" description="Basic and acidic residues" evidence="1">
    <location>
        <begin position="309"/>
        <end position="320"/>
    </location>
</feature>
<dbReference type="EMBL" id="JAXCGZ010017828">
    <property type="protein sequence ID" value="KAK7067697.1"/>
    <property type="molecule type" value="Genomic_DNA"/>
</dbReference>
<keyword evidence="2" id="KW-1133">Transmembrane helix</keyword>
<evidence type="ECO:0000256" key="2">
    <source>
        <dbReference type="SAM" id="Phobius"/>
    </source>
</evidence>
<feature type="compositionally biased region" description="Polar residues" evidence="1">
    <location>
        <begin position="248"/>
        <end position="266"/>
    </location>
</feature>
<feature type="region of interest" description="Disordered" evidence="1">
    <location>
        <begin position="234"/>
        <end position="325"/>
    </location>
</feature>
<feature type="region of interest" description="Disordered" evidence="1">
    <location>
        <begin position="365"/>
        <end position="440"/>
    </location>
</feature>
<organism evidence="3 4">
    <name type="scientific">Halocaridina rubra</name>
    <name type="common">Hawaiian red shrimp</name>
    <dbReference type="NCBI Taxonomy" id="373956"/>
    <lineage>
        <taxon>Eukaryota</taxon>
        <taxon>Metazoa</taxon>
        <taxon>Ecdysozoa</taxon>
        <taxon>Arthropoda</taxon>
        <taxon>Crustacea</taxon>
        <taxon>Multicrustacea</taxon>
        <taxon>Malacostraca</taxon>
        <taxon>Eumalacostraca</taxon>
        <taxon>Eucarida</taxon>
        <taxon>Decapoda</taxon>
        <taxon>Pleocyemata</taxon>
        <taxon>Caridea</taxon>
        <taxon>Atyoidea</taxon>
        <taxon>Atyidae</taxon>
        <taxon>Halocaridina</taxon>
    </lineage>
</organism>
<reference evidence="3 4" key="1">
    <citation type="submission" date="2023-11" db="EMBL/GenBank/DDBJ databases">
        <title>Halocaridina rubra genome assembly.</title>
        <authorList>
            <person name="Smith C."/>
        </authorList>
    </citation>
    <scope>NUCLEOTIDE SEQUENCE [LARGE SCALE GENOMIC DNA]</scope>
    <source>
        <strain evidence="3">EP-1</strain>
        <tissue evidence="3">Whole</tissue>
    </source>
</reference>
<dbReference type="Proteomes" id="UP001381693">
    <property type="component" value="Unassembled WGS sequence"/>
</dbReference>
<protein>
    <submittedName>
        <fullName evidence="3">Uncharacterized protein</fullName>
    </submittedName>
</protein>
<comment type="caution">
    <text evidence="3">The sequence shown here is derived from an EMBL/GenBank/DDBJ whole genome shotgun (WGS) entry which is preliminary data.</text>
</comment>
<accession>A0AAN8WME5</accession>